<dbReference type="AlphaFoldDB" id="A0A699R7E5"/>
<reference evidence="1" key="1">
    <citation type="journal article" date="2019" name="Sci. Rep.">
        <title>Draft genome of Tanacetum cinerariifolium, the natural source of mosquito coil.</title>
        <authorList>
            <person name="Yamashiro T."/>
            <person name="Shiraishi A."/>
            <person name="Satake H."/>
            <person name="Nakayama K."/>
        </authorList>
    </citation>
    <scope>NUCLEOTIDE SEQUENCE</scope>
</reference>
<accession>A0A699R7E5</accession>
<organism evidence="1">
    <name type="scientific">Tanacetum cinerariifolium</name>
    <name type="common">Dalmatian daisy</name>
    <name type="synonym">Chrysanthemum cinerariifolium</name>
    <dbReference type="NCBI Taxonomy" id="118510"/>
    <lineage>
        <taxon>Eukaryota</taxon>
        <taxon>Viridiplantae</taxon>
        <taxon>Streptophyta</taxon>
        <taxon>Embryophyta</taxon>
        <taxon>Tracheophyta</taxon>
        <taxon>Spermatophyta</taxon>
        <taxon>Magnoliopsida</taxon>
        <taxon>eudicotyledons</taxon>
        <taxon>Gunneridae</taxon>
        <taxon>Pentapetalae</taxon>
        <taxon>asterids</taxon>
        <taxon>campanulids</taxon>
        <taxon>Asterales</taxon>
        <taxon>Asteraceae</taxon>
        <taxon>Asteroideae</taxon>
        <taxon>Anthemideae</taxon>
        <taxon>Anthemidinae</taxon>
        <taxon>Tanacetum</taxon>
    </lineage>
</organism>
<protein>
    <submittedName>
        <fullName evidence="1">Uncharacterized protein</fullName>
    </submittedName>
</protein>
<name>A0A699R7E5_TANCI</name>
<sequence length="100" mass="10192">SAAESANGETPTLRRVTAESIAAVVITVESVNLGAAETGFACDSTLKVEAPRELVTGAAETTVAETEVAETVADCKEGSSTYFRLVEGSVIAGLGQNKLC</sequence>
<proteinExistence type="predicted"/>
<evidence type="ECO:0000313" key="1">
    <source>
        <dbReference type="EMBL" id="GFC79872.1"/>
    </source>
</evidence>
<comment type="caution">
    <text evidence="1">The sequence shown here is derived from an EMBL/GenBank/DDBJ whole genome shotgun (WGS) entry which is preliminary data.</text>
</comment>
<feature type="non-terminal residue" evidence="1">
    <location>
        <position position="1"/>
    </location>
</feature>
<gene>
    <name evidence="1" type="ORF">Tci_851842</name>
</gene>
<dbReference type="EMBL" id="BKCJ011072437">
    <property type="protein sequence ID" value="GFC79872.1"/>
    <property type="molecule type" value="Genomic_DNA"/>
</dbReference>